<evidence type="ECO:0000313" key="2">
    <source>
        <dbReference type="Proteomes" id="UP000295122"/>
    </source>
</evidence>
<accession>A0A4R7C6P8</accession>
<proteinExistence type="predicted"/>
<reference evidence="1 2" key="1">
    <citation type="submission" date="2019-03" db="EMBL/GenBank/DDBJ databases">
        <title>Genomic Encyclopedia of Type Strains, Phase IV (KMG-IV): sequencing the most valuable type-strain genomes for metagenomic binning, comparative biology and taxonomic classification.</title>
        <authorList>
            <person name="Goeker M."/>
        </authorList>
    </citation>
    <scope>NUCLEOTIDE SEQUENCE [LARGE SCALE GENOMIC DNA]</scope>
    <source>
        <strain evidence="1 2">DSM 25903</strain>
    </source>
</reference>
<dbReference type="PROSITE" id="PS51318">
    <property type="entry name" value="TAT"/>
    <property type="match status" value="1"/>
</dbReference>
<organism evidence="1 2">
    <name type="scientific">Enterovirga rhinocerotis</name>
    <dbReference type="NCBI Taxonomy" id="1339210"/>
    <lineage>
        <taxon>Bacteria</taxon>
        <taxon>Pseudomonadati</taxon>
        <taxon>Pseudomonadota</taxon>
        <taxon>Alphaproteobacteria</taxon>
        <taxon>Hyphomicrobiales</taxon>
        <taxon>Methylobacteriaceae</taxon>
        <taxon>Enterovirga</taxon>
    </lineage>
</organism>
<name>A0A4R7C6P8_9HYPH</name>
<keyword evidence="2" id="KW-1185">Reference proteome</keyword>
<dbReference type="EMBL" id="SNZR01000011">
    <property type="protein sequence ID" value="TDR93813.1"/>
    <property type="molecule type" value="Genomic_DNA"/>
</dbReference>
<protein>
    <submittedName>
        <fullName evidence="1">Uncharacterized protein</fullName>
    </submittedName>
</protein>
<dbReference type="OrthoDB" id="8004268at2"/>
<dbReference type="Proteomes" id="UP000295122">
    <property type="component" value="Unassembled WGS sequence"/>
</dbReference>
<evidence type="ECO:0000313" key="1">
    <source>
        <dbReference type="EMBL" id="TDR93813.1"/>
    </source>
</evidence>
<dbReference type="AlphaFoldDB" id="A0A4R7C6P8"/>
<comment type="caution">
    <text evidence="1">The sequence shown here is derived from an EMBL/GenBank/DDBJ whole genome shotgun (WGS) entry which is preliminary data.</text>
</comment>
<gene>
    <name evidence="1" type="ORF">EV668_1080</name>
</gene>
<dbReference type="RefSeq" id="WP_133768779.1">
    <property type="nucleotide sequence ID" value="NZ_SNZR01000011.1"/>
</dbReference>
<dbReference type="InterPro" id="IPR006311">
    <property type="entry name" value="TAT_signal"/>
</dbReference>
<sequence length="129" mass="13928">MTGPHDRRGFLRGLASLPLIGGGVTLIGRPVAAAVPVTDALQERYLTWLAHEHMAAVKEHAYRKSLEAALRWGPAKRECSPEAYARGSEECAGYVNWMPPAPDIEAMTKLTRPSTRAAVILSAAGVPLR</sequence>